<evidence type="ECO:0000313" key="2">
    <source>
        <dbReference type="EMBL" id="PWR17462.1"/>
    </source>
</evidence>
<dbReference type="EMBL" id="QGKS01000008">
    <property type="protein sequence ID" value="PWR17462.1"/>
    <property type="molecule type" value="Genomic_DNA"/>
</dbReference>
<organism evidence="2 3">
    <name type="scientific">Micromonospora sicca</name>
    <dbReference type="NCBI Taxonomy" id="2202420"/>
    <lineage>
        <taxon>Bacteria</taxon>
        <taxon>Bacillati</taxon>
        <taxon>Actinomycetota</taxon>
        <taxon>Actinomycetes</taxon>
        <taxon>Micromonosporales</taxon>
        <taxon>Micromonosporaceae</taxon>
        <taxon>Micromonospora</taxon>
    </lineage>
</organism>
<accession>A0A317DSX7</accession>
<name>A0A317DSX7_9ACTN</name>
<keyword evidence="1" id="KW-0472">Membrane</keyword>
<reference evidence="2 3" key="1">
    <citation type="submission" date="2018-05" db="EMBL/GenBank/DDBJ databases">
        <title>Micromonosporas from Atacama Desert.</title>
        <authorList>
            <person name="Carro L."/>
            <person name="Golinska P."/>
            <person name="Klenk H.-P."/>
            <person name="Goodfellow M."/>
        </authorList>
    </citation>
    <scope>NUCLEOTIDE SEQUENCE [LARGE SCALE GENOMIC DNA]</scope>
    <source>
        <strain evidence="2 3">4G51</strain>
    </source>
</reference>
<evidence type="ECO:0000256" key="1">
    <source>
        <dbReference type="SAM" id="Phobius"/>
    </source>
</evidence>
<sequence>MEGEPEMGRRPVTVPLARWSAEHPWRAIALWVIFVAVYFVGGNAAGLTEATDEDMAIGEAGRA</sequence>
<keyword evidence="1" id="KW-1133">Transmembrane helix</keyword>
<dbReference type="Proteomes" id="UP000246050">
    <property type="component" value="Unassembled WGS sequence"/>
</dbReference>
<feature type="transmembrane region" description="Helical" evidence="1">
    <location>
        <begin position="28"/>
        <end position="47"/>
    </location>
</feature>
<dbReference type="RefSeq" id="WP_109799576.1">
    <property type="nucleotide sequence ID" value="NZ_QGKS01000008.1"/>
</dbReference>
<keyword evidence="1" id="KW-0812">Transmembrane</keyword>
<dbReference type="AlphaFoldDB" id="A0A317DSX7"/>
<comment type="caution">
    <text evidence="2">The sequence shown here is derived from an EMBL/GenBank/DDBJ whole genome shotgun (WGS) entry which is preliminary data.</text>
</comment>
<proteinExistence type="predicted"/>
<protein>
    <submittedName>
        <fullName evidence="2">Uncharacterized protein</fullName>
    </submittedName>
</protein>
<gene>
    <name evidence="2" type="ORF">DKT69_00040</name>
</gene>
<evidence type="ECO:0000313" key="3">
    <source>
        <dbReference type="Proteomes" id="UP000246050"/>
    </source>
</evidence>
<dbReference type="OrthoDB" id="7051771at2"/>